<comment type="similarity">
    <text evidence="1">Belongs to the peptidase S45 family.</text>
</comment>
<dbReference type="Gene3D" id="1.10.439.10">
    <property type="entry name" value="Penicillin Amidohydrolase, domain 1"/>
    <property type="match status" value="1"/>
</dbReference>
<dbReference type="EMBL" id="UINC01004439">
    <property type="protein sequence ID" value="SVA14344.1"/>
    <property type="molecule type" value="Genomic_DNA"/>
</dbReference>
<reference evidence="5" key="1">
    <citation type="submission" date="2018-05" db="EMBL/GenBank/DDBJ databases">
        <authorList>
            <person name="Lanie J.A."/>
            <person name="Ng W.-L."/>
            <person name="Kazmierczak K.M."/>
            <person name="Andrzejewski T.M."/>
            <person name="Davidsen T.M."/>
            <person name="Wayne K.J."/>
            <person name="Tettelin H."/>
            <person name="Glass J.I."/>
            <person name="Rusch D."/>
            <person name="Podicherti R."/>
            <person name="Tsui H.-C.T."/>
            <person name="Winkler M.E."/>
        </authorList>
    </citation>
    <scope>NUCLEOTIDE SEQUENCE</scope>
</reference>
<evidence type="ECO:0000256" key="4">
    <source>
        <dbReference type="ARBA" id="ARBA00023145"/>
    </source>
</evidence>
<dbReference type="Pfam" id="PF01804">
    <property type="entry name" value="Penicil_amidase"/>
    <property type="match status" value="1"/>
</dbReference>
<organism evidence="5">
    <name type="scientific">marine metagenome</name>
    <dbReference type="NCBI Taxonomy" id="408172"/>
    <lineage>
        <taxon>unclassified sequences</taxon>
        <taxon>metagenomes</taxon>
        <taxon>ecological metagenomes</taxon>
    </lineage>
</organism>
<dbReference type="Gene3D" id="2.30.120.10">
    <property type="match status" value="1"/>
</dbReference>
<sequence length="631" mass="72312">MSLYRAQMGLKEGFEGAVTDYLIKTLEIRERVNSRYEIDLSPEVRKVIEAYADGLNYWAALNPKSEYIKDFPITKEDIVVGFSLQNLFFSGVISSIEKLQSGKGLADKETAEYRSNLLEWQDLVLGSNAFSANPNKTGDGSTRLMINSHQPLEGPVAWYEAHVKSEEGWNMMGGVFPGSPFIFVGFNENVGWGFTVNKPDLSDSFLLKVNPEDDNEYWLDGKWVPFKKKNLKLPIKLWGPFWWTFNRETKYSIHGPVLETDHGIYAIRFSGMEDIKQVEQWYRLNKSKNKKDWLDAMKLRSIVSFNAVYADKESNIIFLHNSSSPNRKEGIDWTQPVDGTKSSLVWNEIVPLKGIPLLINPKSGWLISTNQDPFKVTSEENNLSPSDYSSTLGLQTRMTNRANRGLELFSETEYVSEEKFKKIKFDNSYSRNSRAYKYLEQIFEINFEEKDLIDAQRIVKDWDLKTDFNNRSAALGVCTISPEWLAEQGQRSPPPAETVFRECVEQINKIYGRLDPLWSERNFLVRGNKKISVQGGPDTLRAIYGRQQKEGYLKAQGGDGLYIYVEWNKNGNLKSESIHQYGSATQDSSSPHFDDQMDLYAAEKLKDTFFSTFNEDENVESRITIPLPEDS</sequence>
<dbReference type="InterPro" id="IPR029055">
    <property type="entry name" value="Ntn_hydrolases_N"/>
</dbReference>
<dbReference type="PANTHER" id="PTHR34218">
    <property type="entry name" value="PEPTIDASE S45 PENICILLIN AMIDASE"/>
    <property type="match status" value="1"/>
</dbReference>
<evidence type="ECO:0000256" key="2">
    <source>
        <dbReference type="ARBA" id="ARBA00022729"/>
    </source>
</evidence>
<dbReference type="InterPro" id="IPR023343">
    <property type="entry name" value="Penicillin_amidase_dom1"/>
</dbReference>
<protein>
    <recommendedName>
        <fullName evidence="6">Penicillin amidase</fullName>
    </recommendedName>
</protein>
<keyword evidence="3" id="KW-0378">Hydrolase</keyword>
<name>A0A381TF21_9ZZZZ</name>
<dbReference type="Gene3D" id="1.10.1400.10">
    <property type="match status" value="1"/>
</dbReference>
<accession>A0A381TF21</accession>
<evidence type="ECO:0000256" key="1">
    <source>
        <dbReference type="ARBA" id="ARBA00006586"/>
    </source>
</evidence>
<dbReference type="InterPro" id="IPR043147">
    <property type="entry name" value="Penicillin_amidase_A-knob"/>
</dbReference>
<dbReference type="GO" id="GO:0017000">
    <property type="term" value="P:antibiotic biosynthetic process"/>
    <property type="evidence" value="ECO:0007669"/>
    <property type="project" value="InterPro"/>
</dbReference>
<dbReference type="PANTHER" id="PTHR34218:SF3">
    <property type="entry name" value="ACYL-HOMOSERINE LACTONE ACYLASE PVDQ"/>
    <property type="match status" value="1"/>
</dbReference>
<dbReference type="SUPFAM" id="SSF56235">
    <property type="entry name" value="N-terminal nucleophile aminohydrolases (Ntn hydrolases)"/>
    <property type="match status" value="1"/>
</dbReference>
<dbReference type="PIRSF" id="PIRSF001227">
    <property type="entry name" value="Pen_acylase"/>
    <property type="match status" value="1"/>
</dbReference>
<keyword evidence="2" id="KW-0732">Signal</keyword>
<evidence type="ECO:0008006" key="6">
    <source>
        <dbReference type="Google" id="ProtNLM"/>
    </source>
</evidence>
<evidence type="ECO:0000256" key="3">
    <source>
        <dbReference type="ARBA" id="ARBA00022801"/>
    </source>
</evidence>
<proteinExistence type="inferred from homology"/>
<evidence type="ECO:0000313" key="5">
    <source>
        <dbReference type="EMBL" id="SVA14344.1"/>
    </source>
</evidence>
<keyword evidence="4" id="KW-0865">Zymogen</keyword>
<dbReference type="InterPro" id="IPR002692">
    <property type="entry name" value="S45"/>
</dbReference>
<gene>
    <name evidence="5" type="ORF">METZ01_LOCUS67198</name>
</gene>
<dbReference type="InterPro" id="IPR043146">
    <property type="entry name" value="Penicillin_amidase_N_B-knob"/>
</dbReference>
<dbReference type="InterPro" id="IPR014395">
    <property type="entry name" value="Pen/GL7ACA/AHL_acylase"/>
</dbReference>
<dbReference type="GO" id="GO:0016811">
    <property type="term" value="F:hydrolase activity, acting on carbon-nitrogen (but not peptide) bonds, in linear amides"/>
    <property type="evidence" value="ECO:0007669"/>
    <property type="project" value="InterPro"/>
</dbReference>
<dbReference type="Gene3D" id="3.60.20.10">
    <property type="entry name" value="Glutamine Phosphoribosylpyrophosphate, subunit 1, domain 1"/>
    <property type="match status" value="1"/>
</dbReference>
<dbReference type="AlphaFoldDB" id="A0A381TF21"/>